<dbReference type="Proteomes" id="UP000198751">
    <property type="component" value="Chromosome I"/>
</dbReference>
<dbReference type="RefSeq" id="WP_091719680.1">
    <property type="nucleotide sequence ID" value="NZ_LT629779.1"/>
</dbReference>
<dbReference type="EMBL" id="LT629779">
    <property type="protein sequence ID" value="SDT21399.1"/>
    <property type="molecule type" value="Genomic_DNA"/>
</dbReference>
<name>A0A1H1YJE4_9MICC</name>
<accession>A0A1H1YJE4</accession>
<dbReference type="AlphaFoldDB" id="A0A1H1YJE4"/>
<proteinExistence type="predicted"/>
<protein>
    <submittedName>
        <fullName evidence="1">Uncharacterized protein</fullName>
    </submittedName>
</protein>
<dbReference type="OrthoDB" id="4467712at2"/>
<gene>
    <name evidence="1" type="ORF">SAMN04489743_2036</name>
</gene>
<reference evidence="2" key="1">
    <citation type="submission" date="2016-10" db="EMBL/GenBank/DDBJ databases">
        <authorList>
            <person name="Varghese N."/>
            <person name="Submissions S."/>
        </authorList>
    </citation>
    <scope>NUCLEOTIDE SEQUENCE [LARGE SCALE GENOMIC DNA]</scope>
    <source>
        <strain evidence="2">IMMIB L-1606</strain>
    </source>
</reference>
<keyword evidence="2" id="KW-1185">Reference proteome</keyword>
<evidence type="ECO:0000313" key="2">
    <source>
        <dbReference type="Proteomes" id="UP000198751"/>
    </source>
</evidence>
<organism evidence="1 2">
    <name type="scientific">Pseudarthrobacter equi</name>
    <dbReference type="NCBI Taxonomy" id="728066"/>
    <lineage>
        <taxon>Bacteria</taxon>
        <taxon>Bacillati</taxon>
        <taxon>Actinomycetota</taxon>
        <taxon>Actinomycetes</taxon>
        <taxon>Micrococcales</taxon>
        <taxon>Micrococcaceae</taxon>
        <taxon>Pseudarthrobacter</taxon>
    </lineage>
</organism>
<evidence type="ECO:0000313" key="1">
    <source>
        <dbReference type="EMBL" id="SDT21399.1"/>
    </source>
</evidence>
<sequence>MSVQQWWPNLEPTTQQWLIDNNGDVLPPEVIAKIVEAGGPPPGDPWWGRNGESEGFLFPDEAIDWIEETANGEDRT</sequence>